<dbReference type="Pfam" id="PF01614">
    <property type="entry name" value="IclR_C"/>
    <property type="match status" value="1"/>
</dbReference>
<dbReference type="PANTHER" id="PTHR30136">
    <property type="entry name" value="HELIX-TURN-HELIX TRANSCRIPTIONAL REGULATOR, ICLR FAMILY"/>
    <property type="match status" value="1"/>
</dbReference>
<dbReference type="Gene3D" id="3.30.450.40">
    <property type="match status" value="1"/>
</dbReference>
<organism evidence="6 7">
    <name type="scientific">Microbacterium aoyamense</name>
    <dbReference type="NCBI Taxonomy" id="344166"/>
    <lineage>
        <taxon>Bacteria</taxon>
        <taxon>Bacillati</taxon>
        <taxon>Actinomycetota</taxon>
        <taxon>Actinomycetes</taxon>
        <taxon>Micrococcales</taxon>
        <taxon>Microbacteriaceae</taxon>
        <taxon>Microbacterium</taxon>
    </lineage>
</organism>
<proteinExistence type="predicted"/>
<dbReference type="InterPro" id="IPR014757">
    <property type="entry name" value="Tscrpt_reg_IclR_C"/>
</dbReference>
<sequence length="265" mass="28582">MSELGLVSKTVAVLRVVAAHPEGIGLSEVARTSGLAKATCHRVLAVLQGEGWLDLDPETRRFRTSLTLSLLFHRDLSGGAMVDFARSILRDLASTVRETVGLDRLDGATVVVMAEVAGPHVIGHAVRPVPRLQDPWRTSTGKVLLAWRDADVVRPAFESAAVRNQAGRYATWRDFVDELERVREQGYSTAYDDLETGLAAVAAPIWVDGRVEYAVWVGGPTYRITPEAFGGLAETVIEVATHLGDVLTRARRAGGSFDLSGVGQA</sequence>
<keyword evidence="2" id="KW-0238">DNA-binding</keyword>
<dbReference type="Gene3D" id="1.10.10.10">
    <property type="entry name" value="Winged helix-like DNA-binding domain superfamily/Winged helix DNA-binding domain"/>
    <property type="match status" value="1"/>
</dbReference>
<evidence type="ECO:0000256" key="3">
    <source>
        <dbReference type="ARBA" id="ARBA00023163"/>
    </source>
</evidence>
<reference evidence="6 7" key="1">
    <citation type="journal article" date="2019" name="Int. J. Syst. Evol. Microbiol.">
        <title>The Global Catalogue of Microorganisms (GCM) 10K type strain sequencing project: providing services to taxonomists for standard genome sequencing and annotation.</title>
        <authorList>
            <consortium name="The Broad Institute Genomics Platform"/>
            <consortium name="The Broad Institute Genome Sequencing Center for Infectious Disease"/>
            <person name="Wu L."/>
            <person name="Ma J."/>
        </authorList>
    </citation>
    <scope>NUCLEOTIDE SEQUENCE [LARGE SCALE GENOMIC DNA]</scope>
    <source>
        <strain evidence="6 7">JCM 14900</strain>
    </source>
</reference>
<dbReference type="RefSeq" id="WP_248146598.1">
    <property type="nucleotide sequence ID" value="NZ_BAAAOF010000002.1"/>
</dbReference>
<feature type="domain" description="IclR-ED" evidence="5">
    <location>
        <begin position="67"/>
        <end position="249"/>
    </location>
</feature>
<dbReference type="InterPro" id="IPR036388">
    <property type="entry name" value="WH-like_DNA-bd_sf"/>
</dbReference>
<feature type="domain" description="HTH iclR-type" evidence="4">
    <location>
        <begin position="4"/>
        <end position="66"/>
    </location>
</feature>
<name>A0ABN2PLG1_9MICO</name>
<dbReference type="InterPro" id="IPR036390">
    <property type="entry name" value="WH_DNA-bd_sf"/>
</dbReference>
<evidence type="ECO:0000313" key="7">
    <source>
        <dbReference type="Proteomes" id="UP001501343"/>
    </source>
</evidence>
<dbReference type="PANTHER" id="PTHR30136:SF35">
    <property type="entry name" value="HTH-TYPE TRANSCRIPTIONAL REGULATOR RV1719"/>
    <property type="match status" value="1"/>
</dbReference>
<dbReference type="Pfam" id="PF09339">
    <property type="entry name" value="HTH_IclR"/>
    <property type="match status" value="1"/>
</dbReference>
<dbReference type="InterPro" id="IPR050707">
    <property type="entry name" value="HTH_MetabolicPath_Reg"/>
</dbReference>
<dbReference type="SUPFAM" id="SSF55781">
    <property type="entry name" value="GAF domain-like"/>
    <property type="match status" value="1"/>
</dbReference>
<dbReference type="InterPro" id="IPR005471">
    <property type="entry name" value="Tscrpt_reg_IclR_N"/>
</dbReference>
<keyword evidence="7" id="KW-1185">Reference proteome</keyword>
<comment type="caution">
    <text evidence="6">The sequence shown here is derived from an EMBL/GenBank/DDBJ whole genome shotgun (WGS) entry which is preliminary data.</text>
</comment>
<accession>A0ABN2PLG1</accession>
<evidence type="ECO:0000256" key="1">
    <source>
        <dbReference type="ARBA" id="ARBA00023015"/>
    </source>
</evidence>
<keyword evidence="1" id="KW-0805">Transcription regulation</keyword>
<dbReference type="SMART" id="SM00346">
    <property type="entry name" value="HTH_ICLR"/>
    <property type="match status" value="1"/>
</dbReference>
<evidence type="ECO:0000256" key="2">
    <source>
        <dbReference type="ARBA" id="ARBA00023125"/>
    </source>
</evidence>
<dbReference type="SUPFAM" id="SSF46785">
    <property type="entry name" value="Winged helix' DNA-binding domain"/>
    <property type="match status" value="1"/>
</dbReference>
<dbReference type="EMBL" id="BAAAOF010000002">
    <property type="protein sequence ID" value="GAA1922245.1"/>
    <property type="molecule type" value="Genomic_DNA"/>
</dbReference>
<dbReference type="InterPro" id="IPR029016">
    <property type="entry name" value="GAF-like_dom_sf"/>
</dbReference>
<evidence type="ECO:0000313" key="6">
    <source>
        <dbReference type="EMBL" id="GAA1922245.1"/>
    </source>
</evidence>
<dbReference type="Proteomes" id="UP001501343">
    <property type="component" value="Unassembled WGS sequence"/>
</dbReference>
<dbReference type="PROSITE" id="PS51077">
    <property type="entry name" value="HTH_ICLR"/>
    <property type="match status" value="1"/>
</dbReference>
<dbReference type="PROSITE" id="PS51078">
    <property type="entry name" value="ICLR_ED"/>
    <property type="match status" value="1"/>
</dbReference>
<gene>
    <name evidence="6" type="ORF">GCM10009775_13410</name>
</gene>
<evidence type="ECO:0000259" key="4">
    <source>
        <dbReference type="PROSITE" id="PS51077"/>
    </source>
</evidence>
<keyword evidence="3" id="KW-0804">Transcription</keyword>
<evidence type="ECO:0000259" key="5">
    <source>
        <dbReference type="PROSITE" id="PS51078"/>
    </source>
</evidence>
<protein>
    <submittedName>
        <fullName evidence="6">IclR family transcriptional regulator</fullName>
    </submittedName>
</protein>